<dbReference type="AlphaFoldDB" id="A0A562UGD8"/>
<proteinExistence type="predicted"/>
<comment type="caution">
    <text evidence="1">The sequence shown here is derived from an EMBL/GenBank/DDBJ whole genome shotgun (WGS) entry which is preliminary data.</text>
</comment>
<evidence type="ECO:0000313" key="2">
    <source>
        <dbReference type="Proteomes" id="UP000317010"/>
    </source>
</evidence>
<protein>
    <recommendedName>
        <fullName evidence="3">Lipocalin-like protein</fullName>
    </recommendedName>
</protein>
<evidence type="ECO:0000313" key="1">
    <source>
        <dbReference type="EMBL" id="TWJ04447.1"/>
    </source>
</evidence>
<sequence length="170" mass="18696">MKNKHFILIALILLSAFIINSCKKSSQNPIESLFTGDSWQLASITAYYYTGNTLDSTQTISPSCGSGLIQYFTFYSNNTCTYSNFDCIAQTTAAAQWSLSANQLFLSANVVCKDTSAAGTSMPFSYASIQNLGHFSLVLQTGDIQPNYSLTKPRKIIQYGFIREKITTGN</sequence>
<name>A0A562UGD8_9SPHI</name>
<accession>A0A562UGD8</accession>
<keyword evidence="2" id="KW-1185">Reference proteome</keyword>
<dbReference type="OrthoDB" id="795195at2"/>
<evidence type="ECO:0008006" key="3">
    <source>
        <dbReference type="Google" id="ProtNLM"/>
    </source>
</evidence>
<dbReference type="RefSeq" id="WP_144908677.1">
    <property type="nucleotide sequence ID" value="NZ_VLLI01000001.1"/>
</dbReference>
<organism evidence="1 2">
    <name type="scientific">Mucilaginibacter frigoritolerans</name>
    <dbReference type="NCBI Taxonomy" id="652788"/>
    <lineage>
        <taxon>Bacteria</taxon>
        <taxon>Pseudomonadati</taxon>
        <taxon>Bacteroidota</taxon>
        <taxon>Sphingobacteriia</taxon>
        <taxon>Sphingobacteriales</taxon>
        <taxon>Sphingobacteriaceae</taxon>
        <taxon>Mucilaginibacter</taxon>
    </lineage>
</organism>
<reference evidence="1 2" key="1">
    <citation type="submission" date="2019-07" db="EMBL/GenBank/DDBJ databases">
        <title>Genomic Encyclopedia of Archaeal and Bacterial Type Strains, Phase II (KMG-II): from individual species to whole genera.</title>
        <authorList>
            <person name="Goeker M."/>
        </authorList>
    </citation>
    <scope>NUCLEOTIDE SEQUENCE [LARGE SCALE GENOMIC DNA]</scope>
    <source>
        <strain evidence="1 2">ATCC BAA-1854</strain>
    </source>
</reference>
<dbReference type="EMBL" id="VLLI01000001">
    <property type="protein sequence ID" value="TWJ04447.1"/>
    <property type="molecule type" value="Genomic_DNA"/>
</dbReference>
<dbReference type="Proteomes" id="UP000317010">
    <property type="component" value="Unassembled WGS sequence"/>
</dbReference>
<gene>
    <name evidence="1" type="ORF">JN11_00156</name>
</gene>